<organism evidence="1 2">
    <name type="scientific">Litorimonas cladophorae</name>
    <dbReference type="NCBI Taxonomy" id="1220491"/>
    <lineage>
        <taxon>Bacteria</taxon>
        <taxon>Pseudomonadati</taxon>
        <taxon>Pseudomonadota</taxon>
        <taxon>Alphaproteobacteria</taxon>
        <taxon>Maricaulales</taxon>
        <taxon>Robiginitomaculaceae</taxon>
    </lineage>
</organism>
<reference evidence="1 2" key="1">
    <citation type="journal article" date="2014" name="Int. J. Syst. Evol. Microbiol.">
        <title>Complete genome sequence of Corynebacterium casei LMG S-19264T (=DSM 44701T), isolated from a smear-ripened cheese.</title>
        <authorList>
            <consortium name="US DOE Joint Genome Institute (JGI-PGF)"/>
            <person name="Walter F."/>
            <person name="Albersmeier A."/>
            <person name="Kalinowski J."/>
            <person name="Ruckert C."/>
        </authorList>
    </citation>
    <scope>NUCLEOTIDE SEQUENCE [LARGE SCALE GENOMIC DNA]</scope>
    <source>
        <strain evidence="1 2">KCTC 23968</strain>
    </source>
</reference>
<accession>A0A918NJL7</accession>
<proteinExistence type="predicted"/>
<evidence type="ECO:0000313" key="1">
    <source>
        <dbReference type="EMBL" id="GGX75532.1"/>
    </source>
</evidence>
<protein>
    <submittedName>
        <fullName evidence="1">Peptidase</fullName>
    </submittedName>
</protein>
<dbReference type="InterPro" id="IPR010836">
    <property type="entry name" value="SapC"/>
</dbReference>
<name>A0A918NJL7_9PROT</name>
<dbReference type="AlphaFoldDB" id="A0A918NJL7"/>
<keyword evidence="2" id="KW-1185">Reference proteome</keyword>
<dbReference type="EMBL" id="BMYV01000003">
    <property type="protein sequence ID" value="GGX75532.1"/>
    <property type="molecule type" value="Genomic_DNA"/>
</dbReference>
<evidence type="ECO:0000313" key="2">
    <source>
        <dbReference type="Proteomes" id="UP000600865"/>
    </source>
</evidence>
<dbReference type="Pfam" id="PF07277">
    <property type="entry name" value="SapC"/>
    <property type="match status" value="1"/>
</dbReference>
<gene>
    <name evidence="1" type="ORF">GCM10011309_27220</name>
</gene>
<comment type="caution">
    <text evidence="1">The sequence shown here is derived from an EMBL/GenBank/DDBJ whole genome shotgun (WGS) entry which is preliminary data.</text>
</comment>
<dbReference type="Proteomes" id="UP000600865">
    <property type="component" value="Unassembled WGS sequence"/>
</dbReference>
<sequence length="266" mass="29926">MGKFMAKKDEAKQPEVSGNVMFYEQPVPLTKEKHAKFGVQQVDQPFAFMKGQHFLPLTAPEFGPASASMPIIFAGEERAPLAVMGIRSGENLFVNEGQYEIDFYMPAFARRYPFVLAGDNANDRFVVCVDEAAECVTDKKPDQLFFDKEDTSQFTKEAFQFLQSFERDRQATTKMIEAFKALDLFEPKEMNFQGNNADGTPAPQQKIADYFAISEDKLKALPAEKLAEFSQNGYLAVAYAHLISLGNWQRLVNMTLRRAQAAEAKA</sequence>